<evidence type="ECO:0000256" key="1">
    <source>
        <dbReference type="ARBA" id="ARBA00005771"/>
    </source>
</evidence>
<organism evidence="4">
    <name type="scientific">Octopus bimaculoides</name>
    <name type="common">California two-spotted octopus</name>
    <dbReference type="NCBI Taxonomy" id="37653"/>
    <lineage>
        <taxon>Eukaryota</taxon>
        <taxon>Metazoa</taxon>
        <taxon>Spiralia</taxon>
        <taxon>Lophotrochozoa</taxon>
        <taxon>Mollusca</taxon>
        <taxon>Cephalopoda</taxon>
        <taxon>Coleoidea</taxon>
        <taxon>Octopodiformes</taxon>
        <taxon>Octopoda</taxon>
        <taxon>Incirrata</taxon>
        <taxon>Octopodidae</taxon>
        <taxon>Octopus</taxon>
    </lineage>
</organism>
<name>A0A0L8HNR7_OCTBM</name>
<evidence type="ECO:0000256" key="2">
    <source>
        <dbReference type="ARBA" id="ARBA00022679"/>
    </source>
</evidence>
<dbReference type="EMBL" id="KQ417676">
    <property type="protein sequence ID" value="KOF90837.1"/>
    <property type="molecule type" value="Genomic_DNA"/>
</dbReference>
<accession>A0A0L8HNR7</accession>
<dbReference type="Gene3D" id="3.40.50.300">
    <property type="entry name" value="P-loop containing nucleotide triphosphate hydrolases"/>
    <property type="match status" value="1"/>
</dbReference>
<evidence type="ECO:0000259" key="3">
    <source>
        <dbReference type="Pfam" id="PF00685"/>
    </source>
</evidence>
<comment type="similarity">
    <text evidence="1">Belongs to the sulfotransferase 1 family.</text>
</comment>
<dbReference type="GO" id="GO:0008146">
    <property type="term" value="F:sulfotransferase activity"/>
    <property type="evidence" value="ECO:0007669"/>
    <property type="project" value="InterPro"/>
</dbReference>
<dbReference type="AlphaFoldDB" id="A0A0L8HNR7"/>
<dbReference type="OMA" id="WEANRVE"/>
<keyword evidence="2" id="KW-0808">Transferase</keyword>
<evidence type="ECO:0000313" key="4">
    <source>
        <dbReference type="EMBL" id="KOF90837.1"/>
    </source>
</evidence>
<reference evidence="4" key="1">
    <citation type="submission" date="2015-07" db="EMBL/GenBank/DDBJ databases">
        <title>MeaNS - Measles Nucleotide Surveillance Program.</title>
        <authorList>
            <person name="Tran T."/>
            <person name="Druce J."/>
        </authorList>
    </citation>
    <scope>NUCLEOTIDE SEQUENCE</scope>
    <source>
        <strain evidence="4">UCB-OBI-ISO-001</strain>
        <tissue evidence="4">Gonad</tissue>
    </source>
</reference>
<dbReference type="InterPro" id="IPR000863">
    <property type="entry name" value="Sulfotransferase_dom"/>
</dbReference>
<feature type="domain" description="Sulfotransferase" evidence="3">
    <location>
        <begin position="45"/>
        <end position="167"/>
    </location>
</feature>
<dbReference type="Pfam" id="PF00685">
    <property type="entry name" value="Sulfotransfer_1"/>
    <property type="match status" value="1"/>
</dbReference>
<dbReference type="SUPFAM" id="SSF52540">
    <property type="entry name" value="P-loop containing nucleoside triphosphate hydrolases"/>
    <property type="match status" value="1"/>
</dbReference>
<sequence>MPEVFHKDPAGYQLRVYDYNGFLVPPFPNVQGILEKIPNVPIREDNVLLLGYMKTGTHWIWEICVMLLNGSAEYYPGSKTATMMEKTDETSLSQLSSPRAFNTHLYLHHLPKEIFTKKPKMIFLTRNPRDTAVYAYHHIFQLKAFQYDGDWKGFFELFFDGKVSYGN</sequence>
<dbReference type="PANTHER" id="PTHR11783">
    <property type="entry name" value="SULFOTRANSFERASE SULT"/>
    <property type="match status" value="1"/>
</dbReference>
<protein>
    <recommendedName>
        <fullName evidence="3">Sulfotransferase domain-containing protein</fullName>
    </recommendedName>
</protein>
<gene>
    <name evidence="4" type="ORF">OCBIM_22010403mg</name>
</gene>
<proteinExistence type="inferred from homology"/>
<dbReference type="InterPro" id="IPR027417">
    <property type="entry name" value="P-loop_NTPase"/>
</dbReference>
<dbReference type="OrthoDB" id="6146345at2759"/>